<gene>
    <name evidence="2" type="ORF">BgAZ_205650</name>
</gene>
<sequence length="119" mass="13513">MEKFLAKATMLAKMAAVRLNKPMVTTEKKDVKSLEASIRAAAMLHKMVPILQIAQVLHYKSPIPSRGKLLGGQGDGHSQPSVDSAAKKPMERIHNLHEQEWRILKPGMERETKHLRWRK</sequence>
<comment type="caution">
    <text evidence="2">The sequence shown here is derived from an EMBL/GenBank/DDBJ whole genome shotgun (WGS) entry which is preliminary data.</text>
</comment>
<proteinExistence type="predicted"/>
<organism evidence="2 3">
    <name type="scientific">Babesia gibsoni</name>
    <dbReference type="NCBI Taxonomy" id="33632"/>
    <lineage>
        <taxon>Eukaryota</taxon>
        <taxon>Sar</taxon>
        <taxon>Alveolata</taxon>
        <taxon>Apicomplexa</taxon>
        <taxon>Aconoidasida</taxon>
        <taxon>Piroplasmida</taxon>
        <taxon>Babesiidae</taxon>
        <taxon>Babesia</taxon>
    </lineage>
</organism>
<evidence type="ECO:0000313" key="2">
    <source>
        <dbReference type="EMBL" id="KAK1443689.1"/>
    </source>
</evidence>
<keyword evidence="3" id="KW-1185">Reference proteome</keyword>
<dbReference type="AlphaFoldDB" id="A0AAD8PE04"/>
<dbReference type="EMBL" id="JAVEPI010000002">
    <property type="protein sequence ID" value="KAK1443689.1"/>
    <property type="molecule type" value="Genomic_DNA"/>
</dbReference>
<evidence type="ECO:0000313" key="3">
    <source>
        <dbReference type="Proteomes" id="UP001230268"/>
    </source>
</evidence>
<reference evidence="2" key="1">
    <citation type="submission" date="2023-08" db="EMBL/GenBank/DDBJ databases">
        <title>Draft sequence of the Babesia gibsoni genome.</title>
        <authorList>
            <person name="Yamagishi J.Y."/>
            <person name="Xuan X.X."/>
        </authorList>
    </citation>
    <scope>NUCLEOTIDE SEQUENCE</scope>
    <source>
        <strain evidence="2">Azabu</strain>
    </source>
</reference>
<feature type="region of interest" description="Disordered" evidence="1">
    <location>
        <begin position="67"/>
        <end position="89"/>
    </location>
</feature>
<protein>
    <submittedName>
        <fullName evidence="2">Uncharacterized protein</fullName>
    </submittedName>
</protein>
<accession>A0AAD8PE04</accession>
<evidence type="ECO:0000256" key="1">
    <source>
        <dbReference type="SAM" id="MobiDB-lite"/>
    </source>
</evidence>
<name>A0AAD8PE04_BABGI</name>
<dbReference type="Proteomes" id="UP001230268">
    <property type="component" value="Unassembled WGS sequence"/>
</dbReference>